<gene>
    <name evidence="2" type="ORF">BKP45_01910</name>
</gene>
<accession>A0A1S2MAC8</accession>
<proteinExistence type="predicted"/>
<dbReference type="Proteomes" id="UP000180057">
    <property type="component" value="Unassembled WGS sequence"/>
</dbReference>
<comment type="caution">
    <text evidence="2">The sequence shown here is derived from an EMBL/GenBank/DDBJ whole genome shotgun (WGS) entry which is preliminary data.</text>
</comment>
<sequence>MRIPSVESPRFPEEGSSAQGKSGPKPRLKSVGDGQQVEIPVPPPHRLSNGGTQKGRVSALMDMCVQAVRLRSRQIRFSRRLSCDGERNLSSEVPDPTLPRKASSEVRGARTANRHR</sequence>
<dbReference type="AlphaFoldDB" id="A0A1S2MAC8"/>
<keyword evidence="3" id="KW-1185">Reference proteome</keyword>
<name>A0A1S2MAC8_9BACI</name>
<evidence type="ECO:0000256" key="1">
    <source>
        <dbReference type="SAM" id="MobiDB-lite"/>
    </source>
</evidence>
<organism evidence="2 3">
    <name type="scientific">Anaerobacillus alkalidiazotrophicus</name>
    <dbReference type="NCBI Taxonomy" id="472963"/>
    <lineage>
        <taxon>Bacteria</taxon>
        <taxon>Bacillati</taxon>
        <taxon>Bacillota</taxon>
        <taxon>Bacilli</taxon>
        <taxon>Bacillales</taxon>
        <taxon>Bacillaceae</taxon>
        <taxon>Anaerobacillus</taxon>
    </lineage>
</organism>
<evidence type="ECO:0000313" key="2">
    <source>
        <dbReference type="EMBL" id="OIJ21530.1"/>
    </source>
</evidence>
<protein>
    <submittedName>
        <fullName evidence="2">Uncharacterized protein</fullName>
    </submittedName>
</protein>
<evidence type="ECO:0000313" key="3">
    <source>
        <dbReference type="Proteomes" id="UP000180057"/>
    </source>
</evidence>
<reference evidence="2 3" key="1">
    <citation type="submission" date="2016-10" db="EMBL/GenBank/DDBJ databases">
        <title>Draft genome sequences of four alkaliphilic bacteria belonging to the Anaerobacillus genus.</title>
        <authorList>
            <person name="Bassil N.M."/>
            <person name="Lloyd J.R."/>
        </authorList>
    </citation>
    <scope>NUCLEOTIDE SEQUENCE [LARGE SCALE GENOMIC DNA]</scope>
    <source>
        <strain evidence="2 3">DSM 22531</strain>
    </source>
</reference>
<feature type="region of interest" description="Disordered" evidence="1">
    <location>
        <begin position="1"/>
        <end position="54"/>
    </location>
</feature>
<feature type="region of interest" description="Disordered" evidence="1">
    <location>
        <begin position="85"/>
        <end position="116"/>
    </location>
</feature>
<dbReference type="EMBL" id="MLQS01000001">
    <property type="protein sequence ID" value="OIJ21530.1"/>
    <property type="molecule type" value="Genomic_DNA"/>
</dbReference>